<dbReference type="InterPro" id="IPR011047">
    <property type="entry name" value="Quinoprotein_ADH-like_sf"/>
</dbReference>
<protein>
    <recommendedName>
        <fullName evidence="3">DUF6443 domain-containing protein</fullName>
    </recommendedName>
</protein>
<dbReference type="EMBL" id="QPMM01000009">
    <property type="protein sequence ID" value="RFS21146.1"/>
    <property type="molecule type" value="Genomic_DNA"/>
</dbReference>
<dbReference type="PANTHER" id="PTHR32305">
    <property type="match status" value="1"/>
</dbReference>
<dbReference type="Pfam" id="PF20041">
    <property type="entry name" value="DUF6443"/>
    <property type="match status" value="1"/>
</dbReference>
<dbReference type="RefSeq" id="WP_116977094.1">
    <property type="nucleotide sequence ID" value="NZ_QPMM01000009.1"/>
</dbReference>
<dbReference type="PANTHER" id="PTHR32305:SF15">
    <property type="entry name" value="PROTEIN RHSA-RELATED"/>
    <property type="match status" value="1"/>
</dbReference>
<feature type="chain" id="PRO_5017677088" description="DUF6443 domain-containing protein" evidence="2">
    <location>
        <begin position="28"/>
        <end position="3398"/>
    </location>
</feature>
<organism evidence="4 5">
    <name type="scientific">Chitinophaga silvatica</name>
    <dbReference type="NCBI Taxonomy" id="2282649"/>
    <lineage>
        <taxon>Bacteria</taxon>
        <taxon>Pseudomonadati</taxon>
        <taxon>Bacteroidota</taxon>
        <taxon>Chitinophagia</taxon>
        <taxon>Chitinophagales</taxon>
        <taxon>Chitinophagaceae</taxon>
        <taxon>Chitinophaga</taxon>
    </lineage>
</organism>
<keyword evidence="5" id="KW-1185">Reference proteome</keyword>
<evidence type="ECO:0000256" key="2">
    <source>
        <dbReference type="SAM" id="SignalP"/>
    </source>
</evidence>
<dbReference type="PROSITE" id="PS51257">
    <property type="entry name" value="PROKAR_LIPOPROTEIN"/>
    <property type="match status" value="1"/>
</dbReference>
<dbReference type="InterPro" id="IPR045619">
    <property type="entry name" value="DUF6443"/>
</dbReference>
<gene>
    <name evidence="4" type="ORF">DVR12_17580</name>
</gene>
<evidence type="ECO:0000259" key="3">
    <source>
        <dbReference type="Pfam" id="PF20041"/>
    </source>
</evidence>
<comment type="caution">
    <text evidence="4">The sequence shown here is derived from an EMBL/GenBank/DDBJ whole genome shotgun (WGS) entry which is preliminary data.</text>
</comment>
<proteinExistence type="predicted"/>
<dbReference type="Proteomes" id="UP000260644">
    <property type="component" value="Unassembled WGS sequence"/>
</dbReference>
<dbReference type="SUPFAM" id="SSF50998">
    <property type="entry name" value="Quinoprotein alcohol dehydrogenase-like"/>
    <property type="match status" value="1"/>
</dbReference>
<feature type="region of interest" description="Disordered" evidence="1">
    <location>
        <begin position="3270"/>
        <end position="3298"/>
    </location>
</feature>
<dbReference type="OrthoDB" id="2972467at2"/>
<dbReference type="InterPro" id="IPR022385">
    <property type="entry name" value="Rhs_assc_core"/>
</dbReference>
<keyword evidence="2" id="KW-0732">Signal</keyword>
<accession>A0A3E1Y7X4</accession>
<reference evidence="4 5" key="1">
    <citation type="submission" date="2018-07" db="EMBL/GenBank/DDBJ databases">
        <title>Chitinophaga K2CV101002-2 sp. nov., isolated from a monsoon evergreen broad-leaved forest soil.</title>
        <authorList>
            <person name="Lv Y."/>
        </authorList>
    </citation>
    <scope>NUCLEOTIDE SEQUENCE [LARGE SCALE GENOMIC DNA]</scope>
    <source>
        <strain evidence="4 5">GDMCC 1.1288</strain>
    </source>
</reference>
<feature type="compositionally biased region" description="Polar residues" evidence="1">
    <location>
        <begin position="3270"/>
        <end position="3294"/>
    </location>
</feature>
<feature type="signal peptide" evidence="2">
    <location>
        <begin position="1"/>
        <end position="27"/>
    </location>
</feature>
<sequence>MKKTPIPIRTFLLFVAILISCAFSLQAQNILSVKQTLKGTQLVTGAAITVTDDVYYDNTLNSRLEPNYPVKNIVTLNLDETSAGYPTAPFTATAVVKITYKGTDNNPHFVQETLTVNYDTTTSYKARSSFIFNNAHSVTVELVSLTSNNTAMNNSLILTNEMSGSRIYKMDMAKDTVTAISFDLGSLSPNADQVRITWPGVIGADEYDLEWTYIDSSAYKNNVYGNPINTQLLFRNNTTRTSVTGTEYSIPLMYDNRGFLFARVRAVQLKPGNKRLETIWPKSVAVMEFLGHENKLNWQSNISFAEEGKRKIVMQYFDGLMRSRQTVTKDNSTNSTVVAETFFDKQGRPAIQVLPAPTLNNIISYTKGFNTGINGAYDVSKYDTLISPDQLLNTSAASMDSSSGASQYYSGSNPDATKDISQFIPNAGGFPFTETIYTPDNTGRISRQSGVGPDHRINSGHETKYSYGTPSQRELDILFGTEAGDASHYFKNAVQDANGQYSVTYLDMHGRTIATALTGNATGANLQRLPGDTSLPTVETLSGIGRNTWSDGELTIHKTLVVPVDGQYDFNYEYQVPGVSLTTCGGGKVYIDLYFDLEIKITDDQFNQLLPGKTPYIFKTKNYEGYIVRNFIKANFSVFLKAGTYEITKTLKVNSEQNNKQQSFYFDNATCTTYEQIIEEQRRLQSPSNCIPDCQGCLANLGTRISFATSYMQKMGRPATDSVKYREEIDNAYSVLLADCDALCGNTTLADSYRTNMLGDMTPPSGQYANPDNNQFKYSIFYSDGDRIAPIYQNKNIVYLGPDNKPSTVYDETIGSYVKPQDLLPQQFMEKFQPSWAEALLPYHPEYCKLQGYELFKPVLLWDKQFGNTETYAEALAAKYLNPLAAQGNVFAPYSQTTPTDPLATSFPALKDKLISEIRGDNDKNNWSLYKTAAVSTFCRNSNDLTCADRYTNAQSIFSTDLCKGDLDMLWRNFREQYLTAKRKIIDSKLAETACQQNGGAVDVKMLYDSSKTVHFGSQDMVLAAAGLSKYLTADKNQLKDSANIISARLYDENCRSYINTWKQQLAPCYNSQQIDQIITQLLIVCKAGADETHPYGASTVPESNTSLANRSFQDVIRKYNIAHNITSCGETSQFLVTIPAPYYAQSGTSDKPVLTRPEDCECAKLDSARMEYSWAKVGMETFSEYLFRTSKVKISQIDLENMIAACHPSSSSCTFLEKPINIPPYFQCYTPAPCTNCKVVNQLINRYATEFGTAALPVMPGTPNAPEMDSAYELKANLFASYMNSKLGYGLSYVDYLNFKDSCDILKYSDSSIIRKTNTINVFQLYYQGNKVDVDIADVKPTKDSGYILAGVTNGSGRVVLVKTNVTGNIVWSKIYNAVDTSEISKVLSLKDGSILVAGSSYKMPVEGTGAPALLRKQLEGSDSANTNFANKMNTANLSIGSDGVLLDRSRSAIFIKVDANGNLIWSRTRENIEQHTGFNIRDIYELSNGDVAYVGDYDASSNAVTCTLGVLDSTGTEKWMKNITNSKISQNIIEDGNDLVVATIKFGSNFFSPLLSKFDKATGAVGATKTYNLGSHTVVRDLFKTTGGGYSAVMAKYTGIYSDTAAVVIMNVDHDFNINNIYKLSTPAGKVISEVSAYQQQDGNLLISQLSRDNVNGGFICKWNSSNNTIAWSKRPLSTERSSVMRLMSKYDGALVGGGDYKGSVAIFQYDKDGKLGCGDMDDNISATPIIAGAGTFMLFTNDIGKGLNPYSVTPQNCTSKLEKIECIGKIASNISYIDVQYNGAKVQMTVSDVTITKDSCYILAGTTRSDSKPIIVKKNVKGDLLWANIYDPGYVTTVANVLPLRDGNILLAGNYNTAAPVQATTMAMVASVSEDTTTRRMELMAAAATTSSLSNLFVKVGSNGNVIWSKSIHGAGTGYNLREVVELSNGDIAYVGGDDADSYNIRGTIGLLDSNGNGKWLKTMTGMHITQRILEDGNNLLVAAIWYGNGYYNPGFTRFNKVTGANVVHKEYNVGNHVQVNGLYAMPGGGYRAVITRYESINSFNGSAMILNLDNDLNSTGAYLLSNPDKPIKKVGSSMLSDGSLLLTQQATDDLNAGFVLKYKNNNTVAWSGRRLTNDSSLIVKLLPKYDGSLVGLGHYYYSPAIFTYNDLGRQLCDDRADNISVTGYLPTAAPISPYFDTLSSVMSDRPLTVKQGIGTVQIIECGVAGGGTTNMSLYRGPLLCPQSTPSFPEVEGNTASNCSDSTFFLVSTATEILKAKRDSLTLNFNKVLLNAASASGNSEVFTVGYNKSEYHYTLYYYDQAGNLVKTIPPAGVILDTSAGWLKTVKDARTAGTTASPNYNLATTYRYNTLNQVVSQQSPDGGVSTFWYDRLGRLAVSQNAEQRRGNYFSYTVYDNLGRITEVGQVKSTVAMTDVISRNASQLQQWLNNVTNSKTQVTKTVYDIPNEMIDGIYLVSKNLRNRVTWSAVYPRATELDALGHSHATYYSYDIHGNVDTLLQEYHLNKMDTSGNRFKKIAYDYDLISGKVNKVSYQPGSPDAFYHRYSYDAENRLTNVETSRDETYWEKEAFYKYYKHGPLARSVIGQQQVQGIDYAYTLQGWLKGVNSSTLSSSFDMGKDGGTGSTVATDAFGYSLHYYGNNDYKPIGGNMVLGKGAANNTTLFNPLYNGNIGAMAVNIAGIDKPLLYNYKYDVLNRLVGMKAATGLSITTNTWTPVATNDFAENITYDGNGNIQFYARNGNGSVTGKLDMDKMTYKYKSGTNQLDNITDSVPSSNYSTDIDTQVPNNYRYDAIGNMISDSASNIRAIGWNVYGKIQYIVKTGNDTIFYTYDAAGNRVSKMANGVQTWYVRDATGNILSVYTKNDPNINNKDLTLIETNLYGSSRLGVLYQQINVENLLPPSTKDLPNLGSGFSSIFNRGEKVFELSNHLGNVLSTVSDRKRPNILNGTTIDHFDPVIKTAQDYYPFGSLMPGRGGYAIVNGWVGNNTTVNGYSLPSSLSLNTRSGNQPSEYVATNSIDFNVGFVSGTGDNFNAYIADASYAGGSGSPNGSLGIDGNGTYRYGFNGKENDNEVKGEGNQQDYGMRVYDPRIGKFLSVDPLAKSYPFNSVYAYAENSPINFVDLDGLEKLSQQYLNSIDNNNGPRLKVIKEDKSLSQIAARGGFDAALNANSLGISDYTGVTDHLNEYQKPDEREAYIRGRIGGGVASAVQGLFEISGGASGGLATAGPTLGGGAIVGAGVVAHGFVVGSYAMADIGKMLAQLRQLNSSSGESPEGTSNTQNGSEASSPLSGQEKRNQRYLQYRANWSRANLKEVVNRLTPNVEGVVSQDGVKTRFINEKWEIIADNENNYFRIKNLETNQYVLPNGKLPSTSGYTGKEASNYMQQVTHILNVEN</sequence>
<evidence type="ECO:0000313" key="4">
    <source>
        <dbReference type="EMBL" id="RFS21146.1"/>
    </source>
</evidence>
<evidence type="ECO:0000313" key="5">
    <source>
        <dbReference type="Proteomes" id="UP000260644"/>
    </source>
</evidence>
<name>A0A3E1Y7X4_9BACT</name>
<evidence type="ECO:0000256" key="1">
    <source>
        <dbReference type="SAM" id="MobiDB-lite"/>
    </source>
</evidence>
<dbReference type="InterPro" id="IPR050708">
    <property type="entry name" value="T6SS_VgrG/RHS"/>
</dbReference>
<feature type="domain" description="DUF6443" evidence="3">
    <location>
        <begin position="301"/>
        <end position="378"/>
    </location>
</feature>
<dbReference type="NCBIfam" id="TIGR03696">
    <property type="entry name" value="Rhs_assc_core"/>
    <property type="match status" value="1"/>
</dbReference>
<dbReference type="Gene3D" id="2.180.10.10">
    <property type="entry name" value="RHS repeat-associated core"/>
    <property type="match status" value="1"/>
</dbReference>